<evidence type="ECO:0008006" key="4">
    <source>
        <dbReference type="Google" id="ProtNLM"/>
    </source>
</evidence>
<keyword evidence="1" id="KW-0732">Signal</keyword>
<dbReference type="SUPFAM" id="SSF48452">
    <property type="entry name" value="TPR-like"/>
    <property type="match status" value="1"/>
</dbReference>
<keyword evidence="3" id="KW-1185">Reference proteome</keyword>
<dbReference type="Proteomes" id="UP001501294">
    <property type="component" value="Unassembled WGS sequence"/>
</dbReference>
<sequence length="359" mass="40938">MANSKLKLVTSAALPLLMFFHSSEIFSKEWTPENPTDIILTYDKDFVSAQDESQGPIDAQSTLSKVEQLIKSAKLPGNSQNLMTAKQWLAKIDSQGLSSQQKDRYYLAQANIAQSQHDFEQSLTLLNNIGQSSLYFPQSLLVAARVYIIQNQLDAAEQQCRRLISYNLPASELCLIEVKVHQGELSTAKQSIQRLAKRYQEQSSPLSQYFHQISGTLYRIEKDYQRAQASFANNLAQAPVSQWYRWADMAFQNSDTKKVYQAIHELEQNHSSIEDGLLIRLARAEQATNSGNKYQSLAKDRVQLRQLRKDDLHAADIAYYYTYVSPDSELASQWAQKNWEHVKEPADKELLLQAQSLDH</sequence>
<protein>
    <recommendedName>
        <fullName evidence="4">Tetratricopeptide repeat protein</fullName>
    </recommendedName>
</protein>
<organism evidence="2 3">
    <name type="scientific">Kangiella taiwanensis</name>
    <dbReference type="NCBI Taxonomy" id="1079179"/>
    <lineage>
        <taxon>Bacteria</taxon>
        <taxon>Pseudomonadati</taxon>
        <taxon>Pseudomonadota</taxon>
        <taxon>Gammaproteobacteria</taxon>
        <taxon>Kangiellales</taxon>
        <taxon>Kangiellaceae</taxon>
        <taxon>Kangiella</taxon>
    </lineage>
</organism>
<dbReference type="Gene3D" id="1.25.40.10">
    <property type="entry name" value="Tetratricopeptide repeat domain"/>
    <property type="match status" value="1"/>
</dbReference>
<evidence type="ECO:0000256" key="1">
    <source>
        <dbReference type="SAM" id="SignalP"/>
    </source>
</evidence>
<evidence type="ECO:0000313" key="3">
    <source>
        <dbReference type="Proteomes" id="UP001501294"/>
    </source>
</evidence>
<comment type="caution">
    <text evidence="2">The sequence shown here is derived from an EMBL/GenBank/DDBJ whole genome shotgun (WGS) entry which is preliminary data.</text>
</comment>
<dbReference type="InterPro" id="IPR011990">
    <property type="entry name" value="TPR-like_helical_dom_sf"/>
</dbReference>
<evidence type="ECO:0000313" key="2">
    <source>
        <dbReference type="EMBL" id="GAA4343816.1"/>
    </source>
</evidence>
<accession>A0ABP8HSQ5</accession>
<feature type="chain" id="PRO_5045903219" description="Tetratricopeptide repeat protein" evidence="1">
    <location>
        <begin position="28"/>
        <end position="359"/>
    </location>
</feature>
<gene>
    <name evidence="2" type="ORF">GCM10023150_02620</name>
</gene>
<reference evidence="3" key="1">
    <citation type="journal article" date="2019" name="Int. J. Syst. Evol. Microbiol.">
        <title>The Global Catalogue of Microorganisms (GCM) 10K type strain sequencing project: providing services to taxonomists for standard genome sequencing and annotation.</title>
        <authorList>
            <consortium name="The Broad Institute Genomics Platform"/>
            <consortium name="The Broad Institute Genome Sequencing Center for Infectious Disease"/>
            <person name="Wu L."/>
            <person name="Ma J."/>
        </authorList>
    </citation>
    <scope>NUCLEOTIDE SEQUENCE [LARGE SCALE GENOMIC DNA]</scope>
    <source>
        <strain evidence="3">JCM 17727</strain>
    </source>
</reference>
<dbReference type="EMBL" id="BAABFU010000001">
    <property type="protein sequence ID" value="GAA4343816.1"/>
    <property type="molecule type" value="Genomic_DNA"/>
</dbReference>
<feature type="signal peptide" evidence="1">
    <location>
        <begin position="1"/>
        <end position="27"/>
    </location>
</feature>
<name>A0ABP8HSQ5_9GAMM</name>
<dbReference type="RefSeq" id="WP_223577399.1">
    <property type="nucleotide sequence ID" value="NZ_BAABFU010000001.1"/>
</dbReference>
<proteinExistence type="predicted"/>
<dbReference type="Pfam" id="PF25058">
    <property type="entry name" value="ARM_TT21"/>
    <property type="match status" value="1"/>
</dbReference>